<evidence type="ECO:0000313" key="3">
    <source>
        <dbReference type="Proteomes" id="UP000654947"/>
    </source>
</evidence>
<organism evidence="2 3">
    <name type="scientific">Nocardiopsis kunsanensis</name>
    <dbReference type="NCBI Taxonomy" id="141693"/>
    <lineage>
        <taxon>Bacteria</taxon>
        <taxon>Bacillati</taxon>
        <taxon>Actinomycetota</taxon>
        <taxon>Actinomycetes</taxon>
        <taxon>Streptosporangiales</taxon>
        <taxon>Nocardiopsidaceae</taxon>
        <taxon>Nocardiopsis</taxon>
    </lineage>
</organism>
<name>A0A919CKS1_9ACTN</name>
<dbReference type="EMBL" id="BMXL01000031">
    <property type="protein sequence ID" value="GHD34820.1"/>
    <property type="molecule type" value="Genomic_DNA"/>
</dbReference>
<protein>
    <submittedName>
        <fullName evidence="2">Uncharacterized protein</fullName>
    </submittedName>
</protein>
<feature type="region of interest" description="Disordered" evidence="1">
    <location>
        <begin position="1"/>
        <end position="29"/>
    </location>
</feature>
<dbReference type="RefSeq" id="WP_017577736.1">
    <property type="nucleotide sequence ID" value="NZ_BMXL01000031.1"/>
</dbReference>
<evidence type="ECO:0000313" key="2">
    <source>
        <dbReference type="EMBL" id="GHD34820.1"/>
    </source>
</evidence>
<comment type="caution">
    <text evidence="2">The sequence shown here is derived from an EMBL/GenBank/DDBJ whole genome shotgun (WGS) entry which is preliminary data.</text>
</comment>
<sequence>MTHPIPQPRPSSDPLHRSFPTLPRRGPLVGPSCLSCEHRSCRRRRAQGLPRLGGHRSEYAAEHSEAAAAQGRHPHLIIWFGESTGSFWVASSTGLAEIPDARTLARVLEPVPA</sequence>
<dbReference type="AlphaFoldDB" id="A0A919CKS1"/>
<proteinExistence type="predicted"/>
<reference evidence="2 3" key="1">
    <citation type="journal article" date="2014" name="Int. J. Syst. Evol. Microbiol.">
        <title>Complete genome sequence of Corynebacterium casei LMG S-19264T (=DSM 44701T), isolated from a smear-ripened cheese.</title>
        <authorList>
            <consortium name="US DOE Joint Genome Institute (JGI-PGF)"/>
            <person name="Walter F."/>
            <person name="Albersmeier A."/>
            <person name="Kalinowski J."/>
            <person name="Ruckert C."/>
        </authorList>
    </citation>
    <scope>NUCLEOTIDE SEQUENCE [LARGE SCALE GENOMIC DNA]</scope>
    <source>
        <strain evidence="2 3">KCTC 19473</strain>
    </source>
</reference>
<dbReference type="Proteomes" id="UP000654947">
    <property type="component" value="Unassembled WGS sequence"/>
</dbReference>
<evidence type="ECO:0000256" key="1">
    <source>
        <dbReference type="SAM" id="MobiDB-lite"/>
    </source>
</evidence>
<keyword evidence="3" id="KW-1185">Reference proteome</keyword>
<gene>
    <name evidence="2" type="ORF">GCM10007147_40760</name>
</gene>
<feature type="compositionally biased region" description="Pro residues" evidence="1">
    <location>
        <begin position="1"/>
        <end position="11"/>
    </location>
</feature>
<accession>A0A919CKS1</accession>